<evidence type="ECO:0000256" key="3">
    <source>
        <dbReference type="ARBA" id="ARBA00013252"/>
    </source>
</evidence>
<evidence type="ECO:0000313" key="6">
    <source>
        <dbReference type="Proteomes" id="UP001224122"/>
    </source>
</evidence>
<dbReference type="CDD" id="cd00488">
    <property type="entry name" value="PCD_DCoH"/>
    <property type="match status" value="1"/>
</dbReference>
<accession>A0ABT9Y0J2</accession>
<evidence type="ECO:0000256" key="4">
    <source>
        <dbReference type="ARBA" id="ARBA00023239"/>
    </source>
</evidence>
<comment type="similarity">
    <text evidence="2">Belongs to the pterin-4-alpha-carbinolamine dehydratase family.</text>
</comment>
<dbReference type="RefSeq" id="WP_307412564.1">
    <property type="nucleotide sequence ID" value="NZ_JAUSTW010000009.1"/>
</dbReference>
<dbReference type="InterPro" id="IPR001533">
    <property type="entry name" value="Pterin_deHydtase"/>
</dbReference>
<dbReference type="PANTHER" id="PTHR12599">
    <property type="entry name" value="PTERIN-4-ALPHA-CARBINOLAMINE DEHYDRATASE"/>
    <property type="match status" value="1"/>
</dbReference>
<dbReference type="Gene3D" id="3.30.1360.20">
    <property type="entry name" value="Transcriptional coactivator/pterin dehydratase"/>
    <property type="match status" value="1"/>
</dbReference>
<gene>
    <name evidence="5" type="ORF">J2S10_004556</name>
</gene>
<sequence>MEKLSEQEIQEQLATVPKWKLTEEKWIERKYRFQEYLNGIEFVQMVANLSEKANHHPFISIDYKLVTLKITSWHAKGLTALDFDLANKYDELFLQIKKG</sequence>
<comment type="catalytic activity">
    <reaction evidence="1">
        <text>(4aS,6R)-4a-hydroxy-L-erythro-5,6,7,8-tetrahydrobiopterin = (6R)-L-erythro-6,7-dihydrobiopterin + H2O</text>
        <dbReference type="Rhea" id="RHEA:11920"/>
        <dbReference type="ChEBI" id="CHEBI:15377"/>
        <dbReference type="ChEBI" id="CHEBI:15642"/>
        <dbReference type="ChEBI" id="CHEBI:43120"/>
        <dbReference type="EC" id="4.2.1.96"/>
    </reaction>
</comment>
<comment type="caution">
    <text evidence="5">The sequence shown here is derived from an EMBL/GenBank/DDBJ whole genome shotgun (WGS) entry which is preliminary data.</text>
</comment>
<dbReference type="EC" id="4.2.1.96" evidence="3"/>
<dbReference type="InterPro" id="IPR036428">
    <property type="entry name" value="PCD_sf"/>
</dbReference>
<dbReference type="Proteomes" id="UP001224122">
    <property type="component" value="Unassembled WGS sequence"/>
</dbReference>
<protein>
    <recommendedName>
        <fullName evidence="3">4a-hydroxytetrahydrobiopterin dehydratase</fullName>
        <ecNumber evidence="3">4.2.1.96</ecNumber>
    </recommendedName>
</protein>
<evidence type="ECO:0000313" key="5">
    <source>
        <dbReference type="EMBL" id="MDQ0201350.1"/>
    </source>
</evidence>
<keyword evidence="4 5" id="KW-0456">Lyase</keyword>
<dbReference type="NCBIfam" id="NF002017">
    <property type="entry name" value="PRK00823.1-2"/>
    <property type="match status" value="1"/>
</dbReference>
<name>A0ABT9Y0J2_9BACI</name>
<dbReference type="PANTHER" id="PTHR12599:SF0">
    <property type="entry name" value="PTERIN-4-ALPHA-CARBINOLAMINE DEHYDRATASE"/>
    <property type="match status" value="1"/>
</dbReference>
<proteinExistence type="inferred from homology"/>
<keyword evidence="6" id="KW-1185">Reference proteome</keyword>
<evidence type="ECO:0000256" key="2">
    <source>
        <dbReference type="ARBA" id="ARBA00006472"/>
    </source>
</evidence>
<evidence type="ECO:0000256" key="1">
    <source>
        <dbReference type="ARBA" id="ARBA00001554"/>
    </source>
</evidence>
<reference evidence="5 6" key="1">
    <citation type="submission" date="2023-07" db="EMBL/GenBank/DDBJ databases">
        <title>Genomic Encyclopedia of Type Strains, Phase IV (KMG-IV): sequencing the most valuable type-strain genomes for metagenomic binning, comparative biology and taxonomic classification.</title>
        <authorList>
            <person name="Goeker M."/>
        </authorList>
    </citation>
    <scope>NUCLEOTIDE SEQUENCE [LARGE SCALE GENOMIC DNA]</scope>
    <source>
        <strain evidence="5 6">DSM 27594</strain>
    </source>
</reference>
<dbReference type="SUPFAM" id="SSF55248">
    <property type="entry name" value="PCD-like"/>
    <property type="match status" value="1"/>
</dbReference>
<organism evidence="5 6">
    <name type="scientific">Neobacillus ginsengisoli</name>
    <dbReference type="NCBI Taxonomy" id="904295"/>
    <lineage>
        <taxon>Bacteria</taxon>
        <taxon>Bacillati</taxon>
        <taxon>Bacillota</taxon>
        <taxon>Bacilli</taxon>
        <taxon>Bacillales</taxon>
        <taxon>Bacillaceae</taxon>
        <taxon>Neobacillus</taxon>
    </lineage>
</organism>
<dbReference type="Pfam" id="PF01329">
    <property type="entry name" value="Pterin_4a"/>
    <property type="match status" value="1"/>
</dbReference>
<dbReference type="GO" id="GO:0008124">
    <property type="term" value="F:4-alpha-hydroxytetrahydrobiopterin dehydratase activity"/>
    <property type="evidence" value="ECO:0007669"/>
    <property type="project" value="UniProtKB-EC"/>
</dbReference>
<dbReference type="EMBL" id="JAUSTW010000009">
    <property type="protein sequence ID" value="MDQ0201350.1"/>
    <property type="molecule type" value="Genomic_DNA"/>
</dbReference>